<evidence type="ECO:0000256" key="6">
    <source>
        <dbReference type="ARBA" id="ARBA00023002"/>
    </source>
</evidence>
<keyword evidence="5 11" id="KW-1133">Transmembrane helix</keyword>
<sequence length="237" mass="24848">MTIQHDRPGTRVTDTASDAASSEVTLPQTALPQTGPPEGTQPEPMPTARISERLVGVALLAAGLLGFAAAFVLAVEKYWLLTNPFYTPSCSINATVSCGPVMSSAQAAVFGFPNPYLGIAGFAVVAATGAMLLSGGRLSGWYAAGLQVGVLAGTAFVGWLMWQSLVSIGALCPYCMAAWAATFTALWYVTLHNLGRNRRRLPTPVRPALDIATQNHSSILLGWFLLVAAVVTITVIA</sequence>
<evidence type="ECO:0000256" key="3">
    <source>
        <dbReference type="ARBA" id="ARBA00022692"/>
    </source>
</evidence>
<evidence type="ECO:0000313" key="13">
    <source>
        <dbReference type="EMBL" id="GAA3565938.1"/>
    </source>
</evidence>
<evidence type="ECO:0000256" key="1">
    <source>
        <dbReference type="ARBA" id="ARBA00004141"/>
    </source>
</evidence>
<feature type="domain" description="Vitamin K epoxide reductase" evidence="12">
    <location>
        <begin position="52"/>
        <end position="193"/>
    </location>
</feature>
<feature type="transmembrane region" description="Helical" evidence="11">
    <location>
        <begin position="141"/>
        <end position="162"/>
    </location>
</feature>
<comment type="similarity">
    <text evidence="2">Belongs to the VKOR family.</text>
</comment>
<evidence type="ECO:0000256" key="5">
    <source>
        <dbReference type="ARBA" id="ARBA00022989"/>
    </source>
</evidence>
<evidence type="ECO:0000256" key="8">
    <source>
        <dbReference type="ARBA" id="ARBA00023157"/>
    </source>
</evidence>
<evidence type="ECO:0000256" key="11">
    <source>
        <dbReference type="SAM" id="Phobius"/>
    </source>
</evidence>
<reference evidence="14" key="1">
    <citation type="journal article" date="2019" name="Int. J. Syst. Evol. Microbiol.">
        <title>The Global Catalogue of Microorganisms (GCM) 10K type strain sequencing project: providing services to taxonomists for standard genome sequencing and annotation.</title>
        <authorList>
            <consortium name="The Broad Institute Genomics Platform"/>
            <consortium name="The Broad Institute Genome Sequencing Center for Infectious Disease"/>
            <person name="Wu L."/>
            <person name="Ma J."/>
        </authorList>
    </citation>
    <scope>NUCLEOTIDE SEQUENCE [LARGE SCALE GENOMIC DNA]</scope>
    <source>
        <strain evidence="14">JCM 16540</strain>
    </source>
</reference>
<feature type="transmembrane region" description="Helical" evidence="11">
    <location>
        <begin position="54"/>
        <end position="75"/>
    </location>
</feature>
<evidence type="ECO:0000313" key="14">
    <source>
        <dbReference type="Proteomes" id="UP001500767"/>
    </source>
</evidence>
<keyword evidence="7 11" id="KW-0472">Membrane</keyword>
<dbReference type="InterPro" id="IPR012932">
    <property type="entry name" value="VKOR"/>
</dbReference>
<evidence type="ECO:0000256" key="2">
    <source>
        <dbReference type="ARBA" id="ARBA00006214"/>
    </source>
</evidence>
<gene>
    <name evidence="13" type="ORF">GCM10022197_22250</name>
</gene>
<feature type="transmembrane region" description="Helical" evidence="11">
    <location>
        <begin position="168"/>
        <end position="191"/>
    </location>
</feature>
<comment type="subcellular location">
    <subcellularLocation>
        <location evidence="1">Membrane</location>
        <topology evidence="1">Multi-pass membrane protein</topology>
    </subcellularLocation>
</comment>
<organism evidence="13 14">
    <name type="scientific">Microlunatus spumicola</name>
    <dbReference type="NCBI Taxonomy" id="81499"/>
    <lineage>
        <taxon>Bacteria</taxon>
        <taxon>Bacillati</taxon>
        <taxon>Actinomycetota</taxon>
        <taxon>Actinomycetes</taxon>
        <taxon>Propionibacteriales</taxon>
        <taxon>Propionibacteriaceae</taxon>
        <taxon>Microlunatus</taxon>
    </lineage>
</organism>
<evidence type="ECO:0000256" key="10">
    <source>
        <dbReference type="SAM" id="MobiDB-lite"/>
    </source>
</evidence>
<dbReference type="InterPro" id="IPR038354">
    <property type="entry name" value="VKOR_sf"/>
</dbReference>
<dbReference type="EMBL" id="BAAAYR010000002">
    <property type="protein sequence ID" value="GAA3565938.1"/>
    <property type="molecule type" value="Genomic_DNA"/>
</dbReference>
<dbReference type="CDD" id="cd12922">
    <property type="entry name" value="VKOR_5"/>
    <property type="match status" value="1"/>
</dbReference>
<keyword evidence="14" id="KW-1185">Reference proteome</keyword>
<feature type="transmembrane region" description="Helical" evidence="11">
    <location>
        <begin position="116"/>
        <end position="134"/>
    </location>
</feature>
<keyword evidence="6" id="KW-0560">Oxidoreductase</keyword>
<proteinExistence type="inferred from homology"/>
<dbReference type="InterPro" id="IPR041714">
    <property type="entry name" value="VKOR_Actinobacteria"/>
</dbReference>
<keyword evidence="3 11" id="KW-0812">Transmembrane</keyword>
<feature type="region of interest" description="Disordered" evidence="10">
    <location>
        <begin position="1"/>
        <end position="46"/>
    </location>
</feature>
<dbReference type="Pfam" id="PF07884">
    <property type="entry name" value="VKOR"/>
    <property type="match status" value="1"/>
</dbReference>
<protein>
    <recommendedName>
        <fullName evidence="12">Vitamin K epoxide reductase domain-containing protein</fullName>
    </recommendedName>
</protein>
<evidence type="ECO:0000256" key="9">
    <source>
        <dbReference type="ARBA" id="ARBA00023284"/>
    </source>
</evidence>
<keyword evidence="8" id="KW-1015">Disulfide bond</keyword>
<comment type="caution">
    <text evidence="13">The sequence shown here is derived from an EMBL/GenBank/DDBJ whole genome shotgun (WGS) entry which is preliminary data.</text>
</comment>
<evidence type="ECO:0000256" key="4">
    <source>
        <dbReference type="ARBA" id="ARBA00022719"/>
    </source>
</evidence>
<evidence type="ECO:0000259" key="12">
    <source>
        <dbReference type="SMART" id="SM00756"/>
    </source>
</evidence>
<dbReference type="SMART" id="SM00756">
    <property type="entry name" value="VKc"/>
    <property type="match status" value="1"/>
</dbReference>
<feature type="transmembrane region" description="Helical" evidence="11">
    <location>
        <begin position="219"/>
        <end position="236"/>
    </location>
</feature>
<keyword evidence="4" id="KW-0874">Quinone</keyword>
<dbReference type="Proteomes" id="UP001500767">
    <property type="component" value="Unassembled WGS sequence"/>
</dbReference>
<dbReference type="Gene3D" id="1.20.1440.130">
    <property type="entry name" value="VKOR domain"/>
    <property type="match status" value="1"/>
</dbReference>
<name>A0ABP6XEE3_9ACTN</name>
<evidence type="ECO:0000256" key="7">
    <source>
        <dbReference type="ARBA" id="ARBA00023136"/>
    </source>
</evidence>
<accession>A0ABP6XEE3</accession>
<feature type="compositionally biased region" description="Polar residues" evidence="10">
    <location>
        <begin position="12"/>
        <end position="32"/>
    </location>
</feature>
<keyword evidence="9" id="KW-0676">Redox-active center</keyword>